<keyword evidence="1" id="KW-0732">Signal</keyword>
<dbReference type="PANTHER" id="PTHR43649">
    <property type="entry name" value="ARABINOSE-BINDING PROTEIN-RELATED"/>
    <property type="match status" value="1"/>
</dbReference>
<evidence type="ECO:0000313" key="2">
    <source>
        <dbReference type="EMBL" id="ROR83648.1"/>
    </source>
</evidence>
<sequence>MTIRTMRPRHRRTTGIRRARIATGLLTASALALALGACSSPATEEETDPNAISGDLTMLTPIFEGTAGQKLLEEELLPQFTEMYPDVTVSVDYTNYARLNEKLTTGVVSGLVPDVMMMGVGWIEAFADRGVLANLTDGGLTAESLEQTMTPQIVEAGLWNGDVYGVPIMLDARFGVARMDLLREAGYDHTPRTWDELVEMANALTERDAKGKLTRTGFDMLTIEPRQMFETALFSNGGDLFSADNDSPAFDSPAGVEALQRIVDLFHEDKVEDTGFSAPNATVNPLINGRAAMAIAHNNVWTQAEAADPEVLDDLEPFLIPGDSPSMFVGGTMAAVSATSAHERAAQKLVEFLASPGPALAANQQRGNVPALTELLESEYVQDDRLVQFAMENLSVAKREGGPPKWLGLRGDVAPAIENAILRKKTAKAALTDLAATFQKKLDR</sequence>
<dbReference type="AlphaFoldDB" id="A0A3N2C824"/>
<accession>A0A3N2C824</accession>
<dbReference type="Pfam" id="PF01547">
    <property type="entry name" value="SBP_bac_1"/>
    <property type="match status" value="1"/>
</dbReference>
<dbReference type="Gene3D" id="3.40.190.10">
    <property type="entry name" value="Periplasmic binding protein-like II"/>
    <property type="match status" value="2"/>
</dbReference>
<evidence type="ECO:0000256" key="1">
    <source>
        <dbReference type="SAM" id="SignalP"/>
    </source>
</evidence>
<reference evidence="2 3" key="1">
    <citation type="submission" date="2018-11" db="EMBL/GenBank/DDBJ databases">
        <title>Sequencing the genomes of 1000 actinobacteria strains.</title>
        <authorList>
            <person name="Klenk H.-P."/>
        </authorList>
    </citation>
    <scope>NUCLEOTIDE SEQUENCE [LARGE SCALE GENOMIC DNA]</scope>
    <source>
        <strain evidence="2 3">DSM 14012</strain>
    </source>
</reference>
<proteinExistence type="predicted"/>
<comment type="caution">
    <text evidence="2">The sequence shown here is derived from an EMBL/GenBank/DDBJ whole genome shotgun (WGS) entry which is preliminary data.</text>
</comment>
<gene>
    <name evidence="2" type="ORF">EDD42_3762</name>
</gene>
<dbReference type="Proteomes" id="UP000266915">
    <property type="component" value="Unassembled WGS sequence"/>
</dbReference>
<keyword evidence="3" id="KW-1185">Reference proteome</keyword>
<dbReference type="SUPFAM" id="SSF53850">
    <property type="entry name" value="Periplasmic binding protein-like II"/>
    <property type="match status" value="1"/>
</dbReference>
<feature type="chain" id="PRO_5039411360" evidence="1">
    <location>
        <begin position="45"/>
        <end position="444"/>
    </location>
</feature>
<dbReference type="PANTHER" id="PTHR43649:SF12">
    <property type="entry name" value="DIACETYLCHITOBIOSE BINDING PROTEIN DASA"/>
    <property type="match status" value="1"/>
</dbReference>
<feature type="signal peptide" evidence="1">
    <location>
        <begin position="1"/>
        <end position="44"/>
    </location>
</feature>
<name>A0A3N2C824_9MICO</name>
<dbReference type="InterPro" id="IPR050490">
    <property type="entry name" value="Bact_solute-bd_prot1"/>
</dbReference>
<protein>
    <submittedName>
        <fullName evidence="2">Carbohydrate ABC transporter substrate-binding protein (CUT1 family)</fullName>
    </submittedName>
</protein>
<dbReference type="InterPro" id="IPR006059">
    <property type="entry name" value="SBP"/>
</dbReference>
<organism evidence="2 3">
    <name type="scientific">Plantibacter flavus</name>
    <dbReference type="NCBI Taxonomy" id="150123"/>
    <lineage>
        <taxon>Bacteria</taxon>
        <taxon>Bacillati</taxon>
        <taxon>Actinomycetota</taxon>
        <taxon>Actinomycetes</taxon>
        <taxon>Micrococcales</taxon>
        <taxon>Microbacteriaceae</taxon>
        <taxon>Plantibacter</taxon>
    </lineage>
</organism>
<evidence type="ECO:0000313" key="3">
    <source>
        <dbReference type="Proteomes" id="UP000266915"/>
    </source>
</evidence>
<dbReference type="EMBL" id="RKHL01000001">
    <property type="protein sequence ID" value="ROR83648.1"/>
    <property type="molecule type" value="Genomic_DNA"/>
</dbReference>